<dbReference type="STRING" id="62101.AB835_11300"/>
<dbReference type="PANTHER" id="PTHR36302:SF1">
    <property type="entry name" value="COPPER CHAPERONE PCU(A)C"/>
    <property type="match status" value="1"/>
</dbReference>
<dbReference type="EMBL" id="MDLC01000044">
    <property type="protein sequence ID" value="ODS22981.1"/>
    <property type="molecule type" value="Genomic_DNA"/>
</dbReference>
<comment type="caution">
    <text evidence="2">The sequence shown here is derived from an EMBL/GenBank/DDBJ whole genome shotgun (WGS) entry which is preliminary data.</text>
</comment>
<protein>
    <recommendedName>
        <fullName evidence="4">Copper chaperone PCu(A)C</fullName>
    </recommendedName>
</protein>
<evidence type="ECO:0000313" key="2">
    <source>
        <dbReference type="EMBL" id="ODS22981.1"/>
    </source>
</evidence>
<dbReference type="InterPro" id="IPR036182">
    <property type="entry name" value="PCuAC_sf"/>
</dbReference>
<dbReference type="SUPFAM" id="SSF110087">
    <property type="entry name" value="DR1885-like metal-binding protein"/>
    <property type="match status" value="1"/>
</dbReference>
<evidence type="ECO:0008006" key="4">
    <source>
        <dbReference type="Google" id="ProtNLM"/>
    </source>
</evidence>
<feature type="compositionally biased region" description="Polar residues" evidence="1">
    <location>
        <begin position="141"/>
        <end position="152"/>
    </location>
</feature>
<accession>A0A1D2QN19</accession>
<dbReference type="PANTHER" id="PTHR36302">
    <property type="entry name" value="BLR7088 PROTEIN"/>
    <property type="match status" value="1"/>
</dbReference>
<evidence type="ECO:0000313" key="3">
    <source>
        <dbReference type="Proteomes" id="UP000242502"/>
    </source>
</evidence>
<dbReference type="Pfam" id="PF04314">
    <property type="entry name" value="PCuAC"/>
    <property type="match status" value="1"/>
</dbReference>
<feature type="region of interest" description="Disordered" evidence="1">
    <location>
        <begin position="141"/>
        <end position="161"/>
    </location>
</feature>
<dbReference type="InterPro" id="IPR007410">
    <property type="entry name" value="LpqE-like"/>
</dbReference>
<sequence length="161" mass="17968">MLFSSSINSLFALSLLFLSTIFFNHATVAGGIQIRHARINPTVPGMPVTAAYFHLKNNTHKERQLIEVKGNISDRIEIHEHTLVDGLMKMKQVNSVTIPANGIVTFKPGGYHLMIMNVKNRIHEGDHINLLLQFSDGSRQAFTASAKRPSSTKSKKHQHTN</sequence>
<name>A0A1D2QN19_9GAMM</name>
<proteinExistence type="predicted"/>
<evidence type="ECO:0000256" key="1">
    <source>
        <dbReference type="SAM" id="MobiDB-lite"/>
    </source>
</evidence>
<dbReference type="Proteomes" id="UP000242502">
    <property type="component" value="Unassembled WGS sequence"/>
</dbReference>
<dbReference type="AlphaFoldDB" id="A0A1D2QN19"/>
<organism evidence="2 3">
    <name type="scientific">Candidatus Endobugula sertula</name>
    <name type="common">Bugula neritina bacterial symbiont</name>
    <dbReference type="NCBI Taxonomy" id="62101"/>
    <lineage>
        <taxon>Bacteria</taxon>
        <taxon>Pseudomonadati</taxon>
        <taxon>Pseudomonadota</taxon>
        <taxon>Gammaproteobacteria</taxon>
        <taxon>Cellvibrionales</taxon>
        <taxon>Cellvibrionaceae</taxon>
        <taxon>Candidatus Endobugula</taxon>
    </lineage>
</organism>
<dbReference type="Gene3D" id="2.60.40.1890">
    <property type="entry name" value="PCu(A)C copper chaperone"/>
    <property type="match status" value="1"/>
</dbReference>
<reference evidence="2 3" key="1">
    <citation type="journal article" date="2016" name="Appl. Environ. Microbiol.">
        <title>Lack of Overt Genome Reduction in the Bryostatin-Producing Bryozoan Symbiont "Candidatus Endobugula sertula".</title>
        <authorList>
            <person name="Miller I.J."/>
            <person name="Vanee N."/>
            <person name="Fong S.S."/>
            <person name="Lim-Fong G.E."/>
            <person name="Kwan J.C."/>
        </authorList>
    </citation>
    <scope>NUCLEOTIDE SEQUENCE [LARGE SCALE GENOMIC DNA]</scope>
    <source>
        <strain evidence="2">AB1-4</strain>
    </source>
</reference>
<gene>
    <name evidence="2" type="ORF">AB835_11300</name>
</gene>
<dbReference type="InterPro" id="IPR058248">
    <property type="entry name" value="Lxx211020-like"/>
</dbReference>